<dbReference type="RefSeq" id="WP_173120187.1">
    <property type="nucleotide sequence ID" value="NZ_JABRWJ010000001.1"/>
</dbReference>
<dbReference type="EMBL" id="JABRWJ010000001">
    <property type="protein sequence ID" value="NRF65813.1"/>
    <property type="molecule type" value="Genomic_DNA"/>
</dbReference>
<sequence>MPRPGPTGPDLRKKDTPLPLRADKRQPGSSGGGGAKGGGDPTPDPKPKPSGPSDTPPKKKPKYGVTALTMPPRFAPSIEKVGTYTIDDAEVAASSCKLELFHTVKGVMDESKPLWTRSLSKAEYKHGDHKLEWDGKISGHNGGSDYPGDWLSPHFSPYKLRITLPGGSPETQEATFKIEVAEIALELKDAADKKLFMNDIERRFETIATVKLKKIDGSAVLTKVPVRVDFSFTDPPADNTTKADSFKYADPKCLGKKADADALHWAALGATTSTSVDSYKLTSIVLTDVADGADLGKAKVGFKPSGVGGDDFKLKAEVKDSGGTVLLSKEGDTHTVWRFVDFANIHEMVGLTHVSTNGSTGTISPVFDPAFVRYTAGAATGIAADKSVKYIGLWESTGTPQTSWATMQAKTAAETPSATEIADANYAGADAALVAKRDVARAAIKAKAQAWATRIDSAFHAAMPKWVSDAAIPANALVAIQYYHPKYSSAGGDHATNEWKLGGASTPAWLTVDVFPKSGGGHYYTGKDPDALWINWGGLSHGSGRVTVPLGNSAATVKQVVRHEAGHATKSFFKRDVFGPSLDHSASNAGIMYYTTSGGTTFTDREKKILRGINP</sequence>
<name>A0ABX2EAG4_9BURK</name>
<evidence type="ECO:0000313" key="3">
    <source>
        <dbReference type="Proteomes" id="UP000737171"/>
    </source>
</evidence>
<accession>A0ABX2EAG4</accession>
<proteinExistence type="predicted"/>
<feature type="compositionally biased region" description="Gly residues" evidence="1">
    <location>
        <begin position="29"/>
        <end position="40"/>
    </location>
</feature>
<keyword evidence="3" id="KW-1185">Reference proteome</keyword>
<feature type="compositionally biased region" description="Basic and acidic residues" evidence="1">
    <location>
        <begin position="10"/>
        <end position="26"/>
    </location>
</feature>
<comment type="caution">
    <text evidence="2">The sequence shown here is derived from an EMBL/GenBank/DDBJ whole genome shotgun (WGS) entry which is preliminary data.</text>
</comment>
<evidence type="ECO:0000256" key="1">
    <source>
        <dbReference type="SAM" id="MobiDB-lite"/>
    </source>
</evidence>
<reference evidence="2 3" key="1">
    <citation type="submission" date="2020-05" db="EMBL/GenBank/DDBJ databases">
        <title>Aquincola sp. isolate from soil.</title>
        <authorList>
            <person name="Han J."/>
            <person name="Kim D.-U."/>
        </authorList>
    </citation>
    <scope>NUCLEOTIDE SEQUENCE [LARGE SCALE GENOMIC DNA]</scope>
    <source>
        <strain evidence="2 3">S2</strain>
    </source>
</reference>
<evidence type="ECO:0000313" key="2">
    <source>
        <dbReference type="EMBL" id="NRF65813.1"/>
    </source>
</evidence>
<dbReference type="Proteomes" id="UP000737171">
    <property type="component" value="Unassembled WGS sequence"/>
</dbReference>
<protein>
    <submittedName>
        <fullName evidence="2">Uncharacterized protein</fullName>
    </submittedName>
</protein>
<feature type="region of interest" description="Disordered" evidence="1">
    <location>
        <begin position="1"/>
        <end position="68"/>
    </location>
</feature>
<gene>
    <name evidence="2" type="ORF">HLB44_02315</name>
</gene>
<organism evidence="2 3">
    <name type="scientific">Pseudaquabacterium terrae</name>
    <dbReference type="NCBI Taxonomy" id="2732868"/>
    <lineage>
        <taxon>Bacteria</taxon>
        <taxon>Pseudomonadati</taxon>
        <taxon>Pseudomonadota</taxon>
        <taxon>Betaproteobacteria</taxon>
        <taxon>Burkholderiales</taxon>
        <taxon>Sphaerotilaceae</taxon>
        <taxon>Pseudaquabacterium</taxon>
    </lineage>
</organism>